<dbReference type="Proteomes" id="UP001163046">
    <property type="component" value="Unassembled WGS sequence"/>
</dbReference>
<feature type="signal peptide" evidence="3">
    <location>
        <begin position="1"/>
        <end position="21"/>
    </location>
</feature>
<keyword evidence="2" id="KW-1133">Transmembrane helix</keyword>
<name>A0A9W9YN34_9CNID</name>
<accession>A0A9W9YN34</accession>
<evidence type="ECO:0000256" key="3">
    <source>
        <dbReference type="SAM" id="SignalP"/>
    </source>
</evidence>
<organism evidence="4 5">
    <name type="scientific">Desmophyllum pertusum</name>
    <dbReference type="NCBI Taxonomy" id="174260"/>
    <lineage>
        <taxon>Eukaryota</taxon>
        <taxon>Metazoa</taxon>
        <taxon>Cnidaria</taxon>
        <taxon>Anthozoa</taxon>
        <taxon>Hexacorallia</taxon>
        <taxon>Scleractinia</taxon>
        <taxon>Caryophylliina</taxon>
        <taxon>Caryophylliidae</taxon>
        <taxon>Desmophyllum</taxon>
    </lineage>
</organism>
<gene>
    <name evidence="4" type="ORF">OS493_019090</name>
</gene>
<keyword evidence="2" id="KW-0812">Transmembrane</keyword>
<comment type="caution">
    <text evidence="4">The sequence shown here is derived from an EMBL/GenBank/DDBJ whole genome shotgun (WGS) entry which is preliminary data.</text>
</comment>
<dbReference type="EMBL" id="MU827312">
    <property type="protein sequence ID" value="KAJ7360003.1"/>
    <property type="molecule type" value="Genomic_DNA"/>
</dbReference>
<feature type="chain" id="PRO_5040874269" evidence="3">
    <location>
        <begin position="22"/>
        <end position="332"/>
    </location>
</feature>
<protein>
    <submittedName>
        <fullName evidence="4">Uncharacterized protein</fullName>
    </submittedName>
</protein>
<proteinExistence type="predicted"/>
<evidence type="ECO:0000256" key="2">
    <source>
        <dbReference type="SAM" id="Phobius"/>
    </source>
</evidence>
<keyword evidence="5" id="KW-1185">Reference proteome</keyword>
<feature type="region of interest" description="Disordered" evidence="1">
    <location>
        <begin position="278"/>
        <end position="307"/>
    </location>
</feature>
<feature type="region of interest" description="Disordered" evidence="1">
    <location>
        <begin position="189"/>
        <end position="250"/>
    </location>
</feature>
<dbReference type="AlphaFoldDB" id="A0A9W9YN34"/>
<keyword evidence="2" id="KW-0472">Membrane</keyword>
<feature type="transmembrane region" description="Helical" evidence="2">
    <location>
        <begin position="309"/>
        <end position="328"/>
    </location>
</feature>
<feature type="compositionally biased region" description="Polar residues" evidence="1">
    <location>
        <begin position="234"/>
        <end position="250"/>
    </location>
</feature>
<evidence type="ECO:0000313" key="4">
    <source>
        <dbReference type="EMBL" id="KAJ7360003.1"/>
    </source>
</evidence>
<keyword evidence="3" id="KW-0732">Signal</keyword>
<feature type="compositionally biased region" description="Basic residues" evidence="1">
    <location>
        <begin position="282"/>
        <end position="292"/>
    </location>
</feature>
<evidence type="ECO:0000256" key="1">
    <source>
        <dbReference type="SAM" id="MobiDB-lite"/>
    </source>
</evidence>
<evidence type="ECO:0000313" key="5">
    <source>
        <dbReference type="Proteomes" id="UP001163046"/>
    </source>
</evidence>
<sequence>MKRKQLFTVILLSFLVSYTVCEVAEQPNHLSADATYSEVTGFKNPSAARHADASPRSKHHKFTVHSPITYSFSSDNEEIGSLDGRILLTSSNNGLKPVKWNTKKTNKVSTMRKFAMRRAARKHKVFIDSSHGAKRRPTASISRYSKGKEAFVLQITPPSSSTGVPYKTKIIKAPLKLIILPTEETIVPSVDTADTESERVSKEDDTAEDDEGKSSGSNEDDSLPHGEPRVTGVTEGSTRHGGTSSIPYQSMAVHTNMQSVSSGVRWKMVYDHAKLDDSKEGKRYKKKRKQSHSRTEDPTEDPADSGSPAIVAGIFAGILMLLFIFTGVPRLW</sequence>
<reference evidence="4" key="1">
    <citation type="submission" date="2023-01" db="EMBL/GenBank/DDBJ databases">
        <title>Genome assembly of the deep-sea coral Lophelia pertusa.</title>
        <authorList>
            <person name="Herrera S."/>
            <person name="Cordes E."/>
        </authorList>
    </citation>
    <scope>NUCLEOTIDE SEQUENCE</scope>
    <source>
        <strain evidence="4">USNM1676648</strain>
        <tissue evidence="4">Polyp</tissue>
    </source>
</reference>